<evidence type="ECO:0000256" key="2">
    <source>
        <dbReference type="ARBA" id="ARBA00009993"/>
    </source>
</evidence>
<dbReference type="GO" id="GO:0009867">
    <property type="term" value="P:jasmonic acid mediated signaling pathway"/>
    <property type="evidence" value="ECO:0007669"/>
    <property type="project" value="UniProtKB-ARBA"/>
</dbReference>
<protein>
    <recommendedName>
        <fullName evidence="4">SKP1-like protein</fullName>
    </recommendedName>
</protein>
<dbReference type="Proteomes" id="UP000195402">
    <property type="component" value="Unassembled WGS sequence"/>
</dbReference>
<dbReference type="InterPro" id="IPR016073">
    <property type="entry name" value="Skp1_comp_POZ"/>
</dbReference>
<accession>A0A200QR76</accession>
<comment type="caution">
    <text evidence="7">The sequence shown here is derived from an EMBL/GenBank/DDBJ whole genome shotgun (WGS) entry which is preliminary data.</text>
</comment>
<feature type="domain" description="SKP1 component POZ" evidence="6">
    <location>
        <begin position="13"/>
        <end position="38"/>
    </location>
</feature>
<dbReference type="PANTHER" id="PTHR11165">
    <property type="entry name" value="SKP1"/>
    <property type="match status" value="1"/>
</dbReference>
<evidence type="ECO:0000313" key="7">
    <source>
        <dbReference type="EMBL" id="OVA12967.1"/>
    </source>
</evidence>
<dbReference type="GO" id="GO:0006511">
    <property type="term" value="P:ubiquitin-dependent protein catabolic process"/>
    <property type="evidence" value="ECO:0007669"/>
    <property type="project" value="InterPro"/>
</dbReference>
<gene>
    <name evidence="7" type="ORF">BVC80_1157g3</name>
</gene>
<sequence length="136" mass="16420">MLKVIQSITLKQKVTLRSCDEETFEIDESVILQSNMIQYCQKHIKDDQQQKQQEEQEEIVKEELVRWDKQFMMKMDKKRVSALLMAADYMEIEDLIDLKCRTIADMIKDMTVEQVRHIFDIENDFTPEEEERIRNE</sequence>
<dbReference type="PIRSF" id="PIRSF028729">
    <property type="entry name" value="E3_ubiquit_lig_SCF_Skp"/>
    <property type="match status" value="1"/>
</dbReference>
<dbReference type="UniPathway" id="UPA00143"/>
<dbReference type="OrthoDB" id="7827685at2759"/>
<dbReference type="STRING" id="56857.A0A200QR76"/>
<feature type="domain" description="SKP1 component dimerisation" evidence="5">
    <location>
        <begin position="94"/>
        <end position="136"/>
    </location>
</feature>
<dbReference type="AlphaFoldDB" id="A0A200QR76"/>
<evidence type="ECO:0000259" key="6">
    <source>
        <dbReference type="Pfam" id="PF03931"/>
    </source>
</evidence>
<dbReference type="Gene3D" id="3.30.710.10">
    <property type="entry name" value="Potassium Channel Kv1.1, Chain A"/>
    <property type="match status" value="1"/>
</dbReference>
<evidence type="ECO:0000256" key="4">
    <source>
        <dbReference type="PIRNR" id="PIRNR028729"/>
    </source>
</evidence>
<dbReference type="GO" id="GO:0016567">
    <property type="term" value="P:protein ubiquitination"/>
    <property type="evidence" value="ECO:0007669"/>
    <property type="project" value="UniProtKB-UniRule"/>
</dbReference>
<comment type="function">
    <text evidence="4">Involved in ubiquitination and subsequent proteasomal degradation of target proteins. Together with CUL1, RBX1 and a F-box protein, it forms a SCF E3 ubiquitin ligase complex. The functional specificity of this complex depends on the type of F-box protein. In the SCF complex, it serves as an adapter that links the F-box protein to CUL1.</text>
</comment>
<dbReference type="InterPro" id="IPR036296">
    <property type="entry name" value="SKP1-like_dim_sf"/>
</dbReference>
<dbReference type="InterPro" id="IPR016072">
    <property type="entry name" value="Skp1_comp_dimer"/>
</dbReference>
<comment type="subunit">
    <text evidence="4">Part of a SCF (SKP1-cullin-F-box) protein ligase complex.</text>
</comment>
<dbReference type="SUPFAM" id="SSF81382">
    <property type="entry name" value="Skp1 dimerisation domain-like"/>
    <property type="match status" value="1"/>
</dbReference>
<evidence type="ECO:0000256" key="3">
    <source>
        <dbReference type="ARBA" id="ARBA00022786"/>
    </source>
</evidence>
<dbReference type="EMBL" id="MVGT01001312">
    <property type="protein sequence ID" value="OVA12967.1"/>
    <property type="molecule type" value="Genomic_DNA"/>
</dbReference>
<dbReference type="InterPro" id="IPR001232">
    <property type="entry name" value="SKP1-like"/>
</dbReference>
<evidence type="ECO:0000256" key="1">
    <source>
        <dbReference type="ARBA" id="ARBA00004906"/>
    </source>
</evidence>
<proteinExistence type="inferred from homology"/>
<dbReference type="InParanoid" id="A0A200QR76"/>
<keyword evidence="8" id="KW-1185">Reference proteome</keyword>
<organism evidence="7 8">
    <name type="scientific">Macleaya cordata</name>
    <name type="common">Five-seeded plume-poppy</name>
    <name type="synonym">Bocconia cordata</name>
    <dbReference type="NCBI Taxonomy" id="56857"/>
    <lineage>
        <taxon>Eukaryota</taxon>
        <taxon>Viridiplantae</taxon>
        <taxon>Streptophyta</taxon>
        <taxon>Embryophyta</taxon>
        <taxon>Tracheophyta</taxon>
        <taxon>Spermatophyta</taxon>
        <taxon>Magnoliopsida</taxon>
        <taxon>Ranunculales</taxon>
        <taxon>Papaveraceae</taxon>
        <taxon>Papaveroideae</taxon>
        <taxon>Macleaya</taxon>
    </lineage>
</organism>
<comment type="pathway">
    <text evidence="1 4">Protein modification; protein ubiquitination.</text>
</comment>
<dbReference type="Pfam" id="PF03931">
    <property type="entry name" value="Skp1_POZ"/>
    <property type="match status" value="1"/>
</dbReference>
<name>A0A200QR76_MACCD</name>
<dbReference type="SMART" id="SM00512">
    <property type="entry name" value="Skp1"/>
    <property type="match status" value="1"/>
</dbReference>
<dbReference type="InterPro" id="IPR011333">
    <property type="entry name" value="SKP1/BTB/POZ_sf"/>
</dbReference>
<reference evidence="7 8" key="1">
    <citation type="journal article" date="2017" name="Mol. Plant">
        <title>The Genome of Medicinal Plant Macleaya cordata Provides New Insights into Benzylisoquinoline Alkaloids Metabolism.</title>
        <authorList>
            <person name="Liu X."/>
            <person name="Liu Y."/>
            <person name="Huang P."/>
            <person name="Ma Y."/>
            <person name="Qing Z."/>
            <person name="Tang Q."/>
            <person name="Cao H."/>
            <person name="Cheng P."/>
            <person name="Zheng Y."/>
            <person name="Yuan Z."/>
            <person name="Zhou Y."/>
            <person name="Liu J."/>
            <person name="Tang Z."/>
            <person name="Zhuo Y."/>
            <person name="Zhang Y."/>
            <person name="Yu L."/>
            <person name="Huang J."/>
            <person name="Yang P."/>
            <person name="Peng Q."/>
            <person name="Zhang J."/>
            <person name="Jiang W."/>
            <person name="Zhang Z."/>
            <person name="Lin K."/>
            <person name="Ro D.K."/>
            <person name="Chen X."/>
            <person name="Xiong X."/>
            <person name="Shang Y."/>
            <person name="Huang S."/>
            <person name="Zeng J."/>
        </authorList>
    </citation>
    <scope>NUCLEOTIDE SEQUENCE [LARGE SCALE GENOMIC DNA]</scope>
    <source>
        <strain evidence="8">cv. BLH2017</strain>
        <tissue evidence="7">Root</tissue>
    </source>
</reference>
<dbReference type="SUPFAM" id="SSF54695">
    <property type="entry name" value="POZ domain"/>
    <property type="match status" value="1"/>
</dbReference>
<dbReference type="Pfam" id="PF01466">
    <property type="entry name" value="Skp1"/>
    <property type="match status" value="1"/>
</dbReference>
<dbReference type="InterPro" id="IPR016897">
    <property type="entry name" value="SKP1"/>
</dbReference>
<comment type="similarity">
    <text evidence="2 4">Belongs to the SKP1 family.</text>
</comment>
<keyword evidence="3 4" id="KW-0833">Ubl conjugation pathway</keyword>
<evidence type="ECO:0000259" key="5">
    <source>
        <dbReference type="Pfam" id="PF01466"/>
    </source>
</evidence>
<evidence type="ECO:0000313" key="8">
    <source>
        <dbReference type="Proteomes" id="UP000195402"/>
    </source>
</evidence>